<dbReference type="CDD" id="cd09898">
    <property type="entry name" value="H3TH_53EXO"/>
    <property type="match status" value="1"/>
</dbReference>
<feature type="domain" description="3'-5' exonuclease" evidence="18">
    <location>
        <begin position="300"/>
        <end position="479"/>
    </location>
</feature>
<dbReference type="Pfam" id="PF00476">
    <property type="entry name" value="DNA_pol_A"/>
    <property type="match status" value="1"/>
</dbReference>
<dbReference type="InterPro" id="IPR036397">
    <property type="entry name" value="RNaseH_sf"/>
</dbReference>
<evidence type="ECO:0000256" key="15">
    <source>
        <dbReference type="NCBIfam" id="TIGR00593"/>
    </source>
</evidence>
<dbReference type="InterPro" id="IPR012337">
    <property type="entry name" value="RNaseH-like_sf"/>
</dbReference>
<keyword evidence="5 16" id="KW-0548">Nucleotidyltransferase</keyword>
<dbReference type="FunFam" id="1.10.150.20:FF:000002">
    <property type="entry name" value="DNA polymerase I"/>
    <property type="match status" value="1"/>
</dbReference>
<evidence type="ECO:0000259" key="20">
    <source>
        <dbReference type="SMART" id="SM00482"/>
    </source>
</evidence>
<accession>A0A1F5AB48</accession>
<dbReference type="NCBIfam" id="TIGR00593">
    <property type="entry name" value="pola"/>
    <property type="match status" value="1"/>
</dbReference>
<dbReference type="FunFam" id="1.10.150.20:FF:000003">
    <property type="entry name" value="DNA polymerase I"/>
    <property type="match status" value="1"/>
</dbReference>
<dbReference type="FunFam" id="1.20.1060.10:FF:000001">
    <property type="entry name" value="DNA polymerase I"/>
    <property type="match status" value="1"/>
</dbReference>
<evidence type="ECO:0000256" key="7">
    <source>
        <dbReference type="ARBA" id="ARBA00022722"/>
    </source>
</evidence>
<dbReference type="InterPro" id="IPR001098">
    <property type="entry name" value="DNA-dir_DNA_pol_A_palm_dom"/>
</dbReference>
<dbReference type="SMART" id="SM00482">
    <property type="entry name" value="POLAc"/>
    <property type="match status" value="1"/>
</dbReference>
<keyword evidence="8 16" id="KW-0227">DNA damage</keyword>
<dbReference type="CDD" id="cd09859">
    <property type="entry name" value="PIN_53EXO"/>
    <property type="match status" value="1"/>
</dbReference>
<organism evidence="21 22">
    <name type="scientific">Candidatus Sediminicultor quintus</name>
    <dbReference type="NCBI Taxonomy" id="1797291"/>
    <lineage>
        <taxon>Bacteria</taxon>
        <taxon>Pseudomonadati</taxon>
        <taxon>Atribacterota</taxon>
        <taxon>Candidatus Phoenicimicrobiia</taxon>
        <taxon>Candidatus Pheonicimicrobiales</taxon>
        <taxon>Candidatus Phoenicimicrobiaceae</taxon>
        <taxon>Candidatus Sediminicultor</taxon>
    </lineage>
</organism>
<proteinExistence type="inferred from homology"/>
<dbReference type="GO" id="GO:0003677">
    <property type="term" value="F:DNA binding"/>
    <property type="evidence" value="ECO:0007669"/>
    <property type="project" value="UniProtKB-UniRule"/>
</dbReference>
<dbReference type="NCBIfam" id="NF004397">
    <property type="entry name" value="PRK05755.1"/>
    <property type="match status" value="1"/>
</dbReference>
<dbReference type="Pfam" id="PF01367">
    <property type="entry name" value="5_3_exonuc"/>
    <property type="match status" value="1"/>
</dbReference>
<evidence type="ECO:0000313" key="22">
    <source>
        <dbReference type="Proteomes" id="UP000177701"/>
    </source>
</evidence>
<dbReference type="InterPro" id="IPR018320">
    <property type="entry name" value="DNA_polymerase_1"/>
</dbReference>
<dbReference type="Gene3D" id="1.20.1060.10">
    <property type="entry name" value="Taq DNA Polymerase, Chain T, domain 4"/>
    <property type="match status" value="1"/>
</dbReference>
<feature type="coiled-coil region" evidence="17">
    <location>
        <begin position="218"/>
        <end position="245"/>
    </location>
</feature>
<dbReference type="InterPro" id="IPR002298">
    <property type="entry name" value="DNA_polymerase_A"/>
</dbReference>
<evidence type="ECO:0000256" key="2">
    <source>
        <dbReference type="ARBA" id="ARBA00012417"/>
    </source>
</evidence>
<comment type="caution">
    <text evidence="21">The sequence shown here is derived from an EMBL/GenBank/DDBJ whole genome shotgun (WGS) entry which is preliminary data.</text>
</comment>
<evidence type="ECO:0000256" key="1">
    <source>
        <dbReference type="ARBA" id="ARBA00007705"/>
    </source>
</evidence>
<gene>
    <name evidence="16" type="primary">polA</name>
    <name evidence="21" type="ORF">A2V47_01275</name>
</gene>
<keyword evidence="9 16" id="KW-0378">Hydrolase</keyword>
<keyword evidence="17" id="KW-0175">Coiled coil</keyword>
<comment type="function">
    <text evidence="16">In addition to polymerase activity, this DNA polymerase exhibits 3'-5' and 5'-3' exonuclease activity.</text>
</comment>
<name>A0A1F5AB48_9BACT</name>
<evidence type="ECO:0000256" key="5">
    <source>
        <dbReference type="ARBA" id="ARBA00022695"/>
    </source>
</evidence>
<dbReference type="Pfam" id="PF01612">
    <property type="entry name" value="DNA_pol_A_exo1"/>
    <property type="match status" value="1"/>
</dbReference>
<dbReference type="PRINTS" id="PR00868">
    <property type="entry name" value="DNAPOLI"/>
</dbReference>
<dbReference type="Gene3D" id="1.10.150.20">
    <property type="entry name" value="5' to 3' exonuclease, C-terminal subdomain"/>
    <property type="match status" value="2"/>
</dbReference>
<dbReference type="CDD" id="cd08637">
    <property type="entry name" value="DNA_pol_A_pol_I_C"/>
    <property type="match status" value="1"/>
</dbReference>
<evidence type="ECO:0000256" key="3">
    <source>
        <dbReference type="ARBA" id="ARBA00020311"/>
    </source>
</evidence>
<dbReference type="Gene3D" id="3.30.420.10">
    <property type="entry name" value="Ribonuclease H-like superfamily/Ribonuclease H"/>
    <property type="match status" value="1"/>
</dbReference>
<dbReference type="InterPro" id="IPR036279">
    <property type="entry name" value="5-3_exonuclease_C_sf"/>
</dbReference>
<dbReference type="SUPFAM" id="SSF88723">
    <property type="entry name" value="PIN domain-like"/>
    <property type="match status" value="1"/>
</dbReference>
<dbReference type="SUPFAM" id="SSF56672">
    <property type="entry name" value="DNA/RNA polymerases"/>
    <property type="match status" value="1"/>
</dbReference>
<evidence type="ECO:0000256" key="13">
    <source>
        <dbReference type="ARBA" id="ARBA00023204"/>
    </source>
</evidence>
<comment type="catalytic activity">
    <reaction evidence="14 16">
        <text>DNA(n) + a 2'-deoxyribonucleoside 5'-triphosphate = DNA(n+1) + diphosphate</text>
        <dbReference type="Rhea" id="RHEA:22508"/>
        <dbReference type="Rhea" id="RHEA-COMP:17339"/>
        <dbReference type="Rhea" id="RHEA-COMP:17340"/>
        <dbReference type="ChEBI" id="CHEBI:33019"/>
        <dbReference type="ChEBI" id="CHEBI:61560"/>
        <dbReference type="ChEBI" id="CHEBI:173112"/>
        <dbReference type="EC" id="2.7.7.7"/>
    </reaction>
</comment>
<dbReference type="Gene3D" id="3.40.50.1010">
    <property type="entry name" value="5'-nuclease"/>
    <property type="match status" value="1"/>
</dbReference>
<evidence type="ECO:0000256" key="17">
    <source>
        <dbReference type="SAM" id="Coils"/>
    </source>
</evidence>
<dbReference type="Pfam" id="PF02739">
    <property type="entry name" value="5_3_exonuc_N"/>
    <property type="match status" value="1"/>
</dbReference>
<dbReference type="GO" id="GO:0008408">
    <property type="term" value="F:3'-5' exonuclease activity"/>
    <property type="evidence" value="ECO:0007669"/>
    <property type="project" value="UniProtKB-UniRule"/>
</dbReference>
<dbReference type="InterPro" id="IPR019760">
    <property type="entry name" value="DNA-dir_DNA_pol_A_CS"/>
</dbReference>
<dbReference type="EC" id="2.7.7.7" evidence="2 15"/>
<dbReference type="PANTHER" id="PTHR10133:SF27">
    <property type="entry name" value="DNA POLYMERASE NU"/>
    <property type="match status" value="1"/>
</dbReference>
<dbReference type="InterPro" id="IPR020046">
    <property type="entry name" value="5-3_exonucl_a-hlix_arch_N"/>
</dbReference>
<evidence type="ECO:0000256" key="16">
    <source>
        <dbReference type="RuleBase" id="RU004460"/>
    </source>
</evidence>
<dbReference type="InterPro" id="IPR008918">
    <property type="entry name" value="HhH2"/>
</dbReference>
<dbReference type="Gene3D" id="3.30.70.370">
    <property type="match status" value="1"/>
</dbReference>
<dbReference type="SMART" id="SM00474">
    <property type="entry name" value="35EXOc"/>
    <property type="match status" value="1"/>
</dbReference>
<dbReference type="EMBL" id="MEYH01000048">
    <property type="protein sequence ID" value="OGD15780.1"/>
    <property type="molecule type" value="Genomic_DNA"/>
</dbReference>
<keyword evidence="10 16" id="KW-0269">Exonuclease</keyword>
<feature type="domain" description="5'-3' exonuclease" evidence="19">
    <location>
        <begin position="5"/>
        <end position="264"/>
    </location>
</feature>
<evidence type="ECO:0000256" key="9">
    <source>
        <dbReference type="ARBA" id="ARBA00022801"/>
    </source>
</evidence>
<evidence type="ECO:0000256" key="14">
    <source>
        <dbReference type="ARBA" id="ARBA00049244"/>
    </source>
</evidence>
<keyword evidence="4 16" id="KW-0808">Transferase</keyword>
<dbReference type="InterPro" id="IPR002421">
    <property type="entry name" value="5-3_exonuclease"/>
</dbReference>
<comment type="similarity">
    <text evidence="1 16">Belongs to the DNA polymerase type-A family.</text>
</comment>
<dbReference type="CDD" id="cd06139">
    <property type="entry name" value="DNA_polA_I_Ecoli_like_exo"/>
    <property type="match status" value="1"/>
</dbReference>
<protein>
    <recommendedName>
        <fullName evidence="3 15">DNA polymerase I</fullName>
        <ecNumber evidence="2 15">2.7.7.7</ecNumber>
    </recommendedName>
</protein>
<keyword evidence="6 16" id="KW-0235">DNA replication</keyword>
<dbReference type="SUPFAM" id="SSF47807">
    <property type="entry name" value="5' to 3' exonuclease, C-terminal subdomain"/>
    <property type="match status" value="1"/>
</dbReference>
<dbReference type="STRING" id="1797291.A2V47_01275"/>
<evidence type="ECO:0000256" key="10">
    <source>
        <dbReference type="ARBA" id="ARBA00022839"/>
    </source>
</evidence>
<dbReference type="SUPFAM" id="SSF53098">
    <property type="entry name" value="Ribonuclease H-like"/>
    <property type="match status" value="1"/>
</dbReference>
<evidence type="ECO:0000256" key="8">
    <source>
        <dbReference type="ARBA" id="ARBA00022763"/>
    </source>
</evidence>
<dbReference type="SMART" id="SM00279">
    <property type="entry name" value="HhH2"/>
    <property type="match status" value="1"/>
</dbReference>
<evidence type="ECO:0000256" key="12">
    <source>
        <dbReference type="ARBA" id="ARBA00023125"/>
    </source>
</evidence>
<evidence type="ECO:0000256" key="6">
    <source>
        <dbReference type="ARBA" id="ARBA00022705"/>
    </source>
</evidence>
<dbReference type="InterPro" id="IPR002562">
    <property type="entry name" value="3'-5'_exonuclease_dom"/>
</dbReference>
<keyword evidence="11 16" id="KW-0239">DNA-directed DNA polymerase</keyword>
<reference evidence="21 22" key="1">
    <citation type="journal article" date="2016" name="Nat. Commun.">
        <title>Thousands of microbial genomes shed light on interconnected biogeochemical processes in an aquifer system.</title>
        <authorList>
            <person name="Anantharaman K."/>
            <person name="Brown C.T."/>
            <person name="Hug L.A."/>
            <person name="Sharon I."/>
            <person name="Castelle C.J."/>
            <person name="Probst A.J."/>
            <person name="Thomas B.C."/>
            <person name="Singh A."/>
            <person name="Wilkins M.J."/>
            <person name="Karaoz U."/>
            <person name="Brodie E.L."/>
            <person name="Williams K.H."/>
            <person name="Hubbard S.S."/>
            <person name="Banfield J.F."/>
        </authorList>
    </citation>
    <scope>NUCLEOTIDE SEQUENCE [LARGE SCALE GENOMIC DNA]</scope>
</reference>
<dbReference type="InterPro" id="IPR029060">
    <property type="entry name" value="PIN-like_dom_sf"/>
</dbReference>
<keyword evidence="13 16" id="KW-0234">DNA repair</keyword>
<dbReference type="FunFam" id="3.40.50.1010:FF:000001">
    <property type="entry name" value="DNA polymerase I"/>
    <property type="match status" value="1"/>
</dbReference>
<feature type="domain" description="DNA-directed DNA polymerase family A palm" evidence="20">
    <location>
        <begin position="646"/>
        <end position="852"/>
    </location>
</feature>
<dbReference type="AlphaFoldDB" id="A0A1F5AB48"/>
<dbReference type="InterPro" id="IPR020045">
    <property type="entry name" value="DNA_polI_H3TH"/>
</dbReference>
<dbReference type="GO" id="GO:0006302">
    <property type="term" value="P:double-strand break repair"/>
    <property type="evidence" value="ECO:0007669"/>
    <property type="project" value="TreeGrafter"/>
</dbReference>
<dbReference type="PANTHER" id="PTHR10133">
    <property type="entry name" value="DNA POLYMERASE I"/>
    <property type="match status" value="1"/>
</dbReference>
<dbReference type="InterPro" id="IPR043502">
    <property type="entry name" value="DNA/RNA_pol_sf"/>
</dbReference>
<dbReference type="PROSITE" id="PS00447">
    <property type="entry name" value="DNA_POLYMERASE_A"/>
    <property type="match status" value="1"/>
</dbReference>
<dbReference type="GO" id="GO:0008409">
    <property type="term" value="F:5'-3' exonuclease activity"/>
    <property type="evidence" value="ECO:0007669"/>
    <property type="project" value="UniProtKB-UniRule"/>
</dbReference>
<keyword evidence="7" id="KW-0540">Nuclease</keyword>
<dbReference type="GO" id="GO:0003887">
    <property type="term" value="F:DNA-directed DNA polymerase activity"/>
    <property type="evidence" value="ECO:0007669"/>
    <property type="project" value="UniProtKB-UniRule"/>
</dbReference>
<sequence length="888" mass="102604">MNNRKKFILIDGQGLLYRAYYALPQLTTTYGQIINAVYGFTMILIRLLEEEKPEYIVVTFDTPVPTFRHKEFKEYKAHRKKMPDELISQIPLIKEIINNYNITICSKEGYEADDVIGTIAREAEKRNCNTFIVTGDKDAFQLISPYTKVMTTIKGVTEVKIYDEEGIKKKYGVDPERIVDILALKGDISDNIPGVPGIGEKTAAALVKELGSVENILNNTEKISKKSLREQIEKYEDQIRMSKMLATIVREVPIKYDFDSFKVKLPNYEELWKIFKKLEFKNLLKKIASKINHEKTMLKFNLIGTEEGLEGLTNKIIEKKYFSFYLVTSSDHAISSNILGIALSFKDNENYYIPLFALNLIENSKCLSLELVLSKLRPCFENQGIIKISHNLKFNFIVLCRHEVEIEGNNFDTMIAAYLLNPSRESYGLRDLFWEYLKYFKNEDKEIKKKVIMSISIVEACENAQNILKLKDILEEKMEEKNLISLFGKIEMPLVKILGEMEINGIKVNIDFLKLMSRQVDTRLEELKNTIYNLSGTEFNINSPKQLSVLLFERLKLPVVKKTKTGYSTNADVLNILAPQHKVVSFILEYRELDKLKNTYIDKLPFLVNSKTRRIHTSFHQTVTSTGRLSSSEPNLQNIPIRTEMGREIRKAFIAEKGFVLLSADYSQIELRILAHLSRDESLLNAFKNDEDIHAYTASGIFNLDQNIISGQMRRMAKVINFGIIYGMSSYGLASNLGVGREEAEKYINNYFFRYQGVKRYIEREKEEAQKKGYVLTLLNRRRYLEGINSKDRKIHEFNERIAINAPIQGSAADLIKLAMIKIDESFKKERFKSRLLLQIHDELIFEVYQPELEKVKSIIKEIMEHSLELSVPVKVNLKTGNNWAELN</sequence>
<dbReference type="GO" id="GO:0006261">
    <property type="term" value="P:DNA-templated DNA replication"/>
    <property type="evidence" value="ECO:0007669"/>
    <property type="project" value="UniProtKB-UniRule"/>
</dbReference>
<evidence type="ECO:0000256" key="4">
    <source>
        <dbReference type="ARBA" id="ARBA00022679"/>
    </source>
</evidence>
<evidence type="ECO:0000259" key="18">
    <source>
        <dbReference type="SMART" id="SM00474"/>
    </source>
</evidence>
<dbReference type="SMART" id="SM00475">
    <property type="entry name" value="53EXOc"/>
    <property type="match status" value="1"/>
</dbReference>
<evidence type="ECO:0000259" key="19">
    <source>
        <dbReference type="SMART" id="SM00475"/>
    </source>
</evidence>
<evidence type="ECO:0000313" key="21">
    <source>
        <dbReference type="EMBL" id="OGD15780.1"/>
    </source>
</evidence>
<evidence type="ECO:0000256" key="11">
    <source>
        <dbReference type="ARBA" id="ARBA00022932"/>
    </source>
</evidence>
<dbReference type="Proteomes" id="UP000177701">
    <property type="component" value="Unassembled WGS sequence"/>
</dbReference>
<keyword evidence="12 16" id="KW-0238">DNA-binding</keyword>